<feature type="region of interest" description="Disordered" evidence="1">
    <location>
        <begin position="1"/>
        <end position="96"/>
    </location>
</feature>
<dbReference type="AlphaFoldDB" id="A0AAV2QN05"/>
<feature type="compositionally biased region" description="Basic and acidic residues" evidence="1">
    <location>
        <begin position="429"/>
        <end position="453"/>
    </location>
</feature>
<keyword evidence="3" id="KW-1185">Reference proteome</keyword>
<feature type="compositionally biased region" description="Low complexity" evidence="1">
    <location>
        <begin position="45"/>
        <end position="62"/>
    </location>
</feature>
<comment type="caution">
    <text evidence="2">The sequence shown here is derived from an EMBL/GenBank/DDBJ whole genome shotgun (WGS) entry which is preliminary data.</text>
</comment>
<feature type="compositionally biased region" description="Basic and acidic residues" evidence="1">
    <location>
        <begin position="375"/>
        <end position="388"/>
    </location>
</feature>
<feature type="compositionally biased region" description="Gly residues" evidence="1">
    <location>
        <begin position="20"/>
        <end position="31"/>
    </location>
</feature>
<sequence>MAKLLESSHHWMSPTMADAGGRGGTGNGGGALFPSMFPEPPMTTSQSFQLQQQQEKPKQIPLDSVVTTLTSSQPSSLHTTKSLNAPSTSTVATLNNTSNTVSETSYYDTTILPLSATNMTSNIMTINSSISNANGMCNTSSISLGSNRDQDASLITTGERDGVHGAQIESLRGEAAMAAPKSGVSRWTQSDLLAALSLVRAGTPIKPAAERCNIPVMTLWRRTRALGIVSSKVQCGFRYPAARRRSRTEPDHSTRIKLMNQYTHAIKPEIEADITLTNTSITNISPVKSLSRSIETEIVETNGFSTDYTITKIEDESNTKIPFTYPKKEFHLDNTHISMYNKTDLYEAYRDRSPSISLPNRHQSGFTKENSPFRQKRENSPSISDRENGNVSLLKEMKPRTFGRENSPLRLAREYSPKRSLKENSPLPPDRENSPFHSIKEMSPRPMLRENSPRPHNKPSTSHSKINLKEFSPKPSNKGSISHQLALGSVNKMKVFTREASPRPLLRAPLPNSANGRTGRSDRFRAWVDIVLEGAVKNTHQQEHPQDLSNHQNRHQPSLVTPTPLAVSKTVANPSQP</sequence>
<dbReference type="EMBL" id="CAXKWB010008986">
    <property type="protein sequence ID" value="CAL4093260.1"/>
    <property type="molecule type" value="Genomic_DNA"/>
</dbReference>
<evidence type="ECO:0008006" key="4">
    <source>
        <dbReference type="Google" id="ProtNLM"/>
    </source>
</evidence>
<feature type="compositionally biased region" description="Basic and acidic residues" evidence="1">
    <location>
        <begin position="411"/>
        <end position="422"/>
    </location>
</feature>
<dbReference type="Proteomes" id="UP001497623">
    <property type="component" value="Unassembled WGS sequence"/>
</dbReference>
<organism evidence="2 3">
    <name type="scientific">Meganyctiphanes norvegica</name>
    <name type="common">Northern krill</name>
    <name type="synonym">Thysanopoda norvegica</name>
    <dbReference type="NCBI Taxonomy" id="48144"/>
    <lineage>
        <taxon>Eukaryota</taxon>
        <taxon>Metazoa</taxon>
        <taxon>Ecdysozoa</taxon>
        <taxon>Arthropoda</taxon>
        <taxon>Crustacea</taxon>
        <taxon>Multicrustacea</taxon>
        <taxon>Malacostraca</taxon>
        <taxon>Eumalacostraca</taxon>
        <taxon>Eucarida</taxon>
        <taxon>Euphausiacea</taxon>
        <taxon>Euphausiidae</taxon>
        <taxon>Meganyctiphanes</taxon>
    </lineage>
</organism>
<evidence type="ECO:0000313" key="2">
    <source>
        <dbReference type="EMBL" id="CAL4093260.1"/>
    </source>
</evidence>
<feature type="region of interest" description="Disordered" evidence="1">
    <location>
        <begin position="539"/>
        <end position="577"/>
    </location>
</feature>
<gene>
    <name evidence="2" type="ORF">MNOR_LOCUS14762</name>
</gene>
<reference evidence="2 3" key="1">
    <citation type="submission" date="2024-05" db="EMBL/GenBank/DDBJ databases">
        <authorList>
            <person name="Wallberg A."/>
        </authorList>
    </citation>
    <scope>NUCLEOTIDE SEQUENCE [LARGE SCALE GENOMIC DNA]</scope>
</reference>
<evidence type="ECO:0000256" key="1">
    <source>
        <dbReference type="SAM" id="MobiDB-lite"/>
    </source>
</evidence>
<proteinExistence type="predicted"/>
<accession>A0AAV2QN05</accession>
<feature type="region of interest" description="Disordered" evidence="1">
    <location>
        <begin position="354"/>
        <end position="482"/>
    </location>
</feature>
<feature type="compositionally biased region" description="Polar residues" evidence="1">
    <location>
        <begin position="547"/>
        <end position="561"/>
    </location>
</feature>
<protein>
    <recommendedName>
        <fullName evidence="4">HTH psq-type domain-containing protein</fullName>
    </recommendedName>
</protein>
<feature type="compositionally biased region" description="Polar residues" evidence="1">
    <location>
        <begin position="65"/>
        <end position="96"/>
    </location>
</feature>
<name>A0AAV2QN05_MEGNR</name>
<evidence type="ECO:0000313" key="3">
    <source>
        <dbReference type="Proteomes" id="UP001497623"/>
    </source>
</evidence>
<feature type="compositionally biased region" description="Polar residues" evidence="1">
    <location>
        <begin position="354"/>
        <end position="373"/>
    </location>
</feature>